<sequence length="94" mass="10688">MHKTTIIVLIAVCMMETLTSAQPDDKQGGVSIDVNEERGQGTRVEARGRQEIWRSDDDRARAEVYGHWDRTYGGSNDGQRSYGYGGRFEYNWGK</sequence>
<dbReference type="AlphaFoldDB" id="A0AAW1DTS9"/>
<feature type="chain" id="PRO_5043530788" evidence="2">
    <location>
        <begin position="22"/>
        <end position="94"/>
    </location>
</feature>
<evidence type="ECO:0000313" key="3">
    <source>
        <dbReference type="EMBL" id="KAK9512685.1"/>
    </source>
</evidence>
<keyword evidence="2" id="KW-0732">Signal</keyword>
<feature type="signal peptide" evidence="2">
    <location>
        <begin position="1"/>
        <end position="21"/>
    </location>
</feature>
<organism evidence="3 4">
    <name type="scientific">Rhynocoris fuscipes</name>
    <dbReference type="NCBI Taxonomy" id="488301"/>
    <lineage>
        <taxon>Eukaryota</taxon>
        <taxon>Metazoa</taxon>
        <taxon>Ecdysozoa</taxon>
        <taxon>Arthropoda</taxon>
        <taxon>Hexapoda</taxon>
        <taxon>Insecta</taxon>
        <taxon>Pterygota</taxon>
        <taxon>Neoptera</taxon>
        <taxon>Paraneoptera</taxon>
        <taxon>Hemiptera</taxon>
        <taxon>Heteroptera</taxon>
        <taxon>Panheteroptera</taxon>
        <taxon>Cimicomorpha</taxon>
        <taxon>Reduviidae</taxon>
        <taxon>Harpactorinae</taxon>
        <taxon>Harpactorini</taxon>
        <taxon>Rhynocoris</taxon>
    </lineage>
</organism>
<evidence type="ECO:0000256" key="1">
    <source>
        <dbReference type="SAM" id="MobiDB-lite"/>
    </source>
</evidence>
<dbReference type="EMBL" id="JAPXFL010000001">
    <property type="protein sequence ID" value="KAK9512685.1"/>
    <property type="molecule type" value="Genomic_DNA"/>
</dbReference>
<feature type="compositionally biased region" description="Basic and acidic residues" evidence="1">
    <location>
        <begin position="35"/>
        <end position="47"/>
    </location>
</feature>
<evidence type="ECO:0000256" key="2">
    <source>
        <dbReference type="SAM" id="SignalP"/>
    </source>
</evidence>
<evidence type="ECO:0000313" key="4">
    <source>
        <dbReference type="Proteomes" id="UP001461498"/>
    </source>
</evidence>
<gene>
    <name evidence="3" type="ORF">O3M35_001057</name>
</gene>
<protein>
    <submittedName>
        <fullName evidence="3">Uncharacterized protein</fullName>
    </submittedName>
</protein>
<name>A0AAW1DTS9_9HEMI</name>
<dbReference type="Proteomes" id="UP001461498">
    <property type="component" value="Unassembled WGS sequence"/>
</dbReference>
<reference evidence="3 4" key="1">
    <citation type="submission" date="2022-12" db="EMBL/GenBank/DDBJ databases">
        <title>Chromosome-level genome assembly of true bugs.</title>
        <authorList>
            <person name="Ma L."/>
            <person name="Li H."/>
        </authorList>
    </citation>
    <scope>NUCLEOTIDE SEQUENCE [LARGE SCALE GENOMIC DNA]</scope>
    <source>
        <strain evidence="3">Lab_2022b</strain>
    </source>
</reference>
<proteinExistence type="predicted"/>
<comment type="caution">
    <text evidence="3">The sequence shown here is derived from an EMBL/GenBank/DDBJ whole genome shotgun (WGS) entry which is preliminary data.</text>
</comment>
<feature type="region of interest" description="Disordered" evidence="1">
    <location>
        <begin position="21"/>
        <end position="47"/>
    </location>
</feature>
<accession>A0AAW1DTS9</accession>
<keyword evidence="4" id="KW-1185">Reference proteome</keyword>